<dbReference type="GO" id="GO:0006635">
    <property type="term" value="P:fatty acid beta-oxidation"/>
    <property type="evidence" value="ECO:0007669"/>
    <property type="project" value="UniProtKB-UniPathway"/>
</dbReference>
<dbReference type="SUPFAM" id="SSF54637">
    <property type="entry name" value="Thioesterase/thiol ester dehydrase-isomerase"/>
    <property type="match status" value="1"/>
</dbReference>
<proteinExistence type="predicted"/>
<dbReference type="Pfam" id="PF00106">
    <property type="entry name" value="adh_short"/>
    <property type="match status" value="1"/>
</dbReference>
<dbReference type="AlphaFoldDB" id="L0RAG0"/>
<dbReference type="KEGG" id="dhy:DESAM_20915"/>
<reference evidence="1 2" key="1">
    <citation type="submission" date="2012-10" db="EMBL/GenBank/DDBJ databases">
        <authorList>
            <person name="Genoscope - CEA"/>
        </authorList>
    </citation>
    <scope>NUCLEOTIDE SEQUENCE [LARGE SCALE GENOMIC DNA]</scope>
    <source>
        <strain evidence="2">AM13 / DSM 14728</strain>
    </source>
</reference>
<evidence type="ECO:0000313" key="1">
    <source>
        <dbReference type="EMBL" id="CCO23202.1"/>
    </source>
</evidence>
<dbReference type="Gene3D" id="3.10.129.10">
    <property type="entry name" value="Hotdog Thioesterase"/>
    <property type="match status" value="1"/>
</dbReference>
<dbReference type="HOGENOM" id="CLU_603680_0_0_7"/>
<dbReference type="SUPFAM" id="SSF51735">
    <property type="entry name" value="NAD(P)-binding Rossmann-fold domains"/>
    <property type="match status" value="1"/>
</dbReference>
<dbReference type="CDD" id="cd03441">
    <property type="entry name" value="R_hydratase_like"/>
    <property type="match status" value="1"/>
</dbReference>
<dbReference type="Proteomes" id="UP000010808">
    <property type="component" value="Chromosome"/>
</dbReference>
<dbReference type="InterPro" id="IPR002347">
    <property type="entry name" value="SDR_fam"/>
</dbReference>
<keyword evidence="2" id="KW-1185">Reference proteome</keyword>
<organism evidence="1 2">
    <name type="scientific">Maridesulfovibrio hydrothermalis AM13 = DSM 14728</name>
    <dbReference type="NCBI Taxonomy" id="1121451"/>
    <lineage>
        <taxon>Bacteria</taxon>
        <taxon>Pseudomonadati</taxon>
        <taxon>Thermodesulfobacteriota</taxon>
        <taxon>Desulfovibrionia</taxon>
        <taxon>Desulfovibrionales</taxon>
        <taxon>Desulfovibrionaceae</taxon>
        <taxon>Maridesulfovibrio</taxon>
    </lineage>
</organism>
<gene>
    <name evidence="1" type="ORF">DESAM_20915</name>
</gene>
<sequence length="461" mass="50514">MATKIFSLDDQLSFADLSGDFNPFHVDPLKSRRFVGGAPAVHGVNALLWAMENSIPAAHNLSLKSVNALFHAPLHIDTEATLVLKESDAPMTVDMSIISEGTIKTQATITYTQNELKTNFEISHKNGTGFCLERSPESLLGTSGSISLFCRPEAVSRLYPALCKAIPLAQISLLISTSRTVGMDCPGLHSIFSELDIDFTVAAQNNESTYFVKKFDKRFNLVLLDVATPVGSGVLTVFLRPEPQKQLLAKSALKIVPESFFADTKSLVIGGSRGIGEVTAKLIAAGDSEVTITYSEGKEDAEKVAQDIISAGGSANIIQFDVLSSRIPSQIQCTDFTHLFYFASPYIFNGKSGFFSKKLYAQFSDFYVHSFLNLFVQLNKDKLKMVFNPSTIAVEEPEPDMGEYITAKAAMEGLCAYLGRVHRKINFAYPRLPRTATDQTASVYPIKSNDPVEVMLKYLIP</sequence>
<evidence type="ECO:0000313" key="2">
    <source>
        <dbReference type="Proteomes" id="UP000010808"/>
    </source>
</evidence>
<dbReference type="STRING" id="1121451.DESAM_20915"/>
<dbReference type="EMBL" id="FO203522">
    <property type="protein sequence ID" value="CCO23202.1"/>
    <property type="molecule type" value="Genomic_DNA"/>
</dbReference>
<dbReference type="Gene3D" id="3.40.50.720">
    <property type="entry name" value="NAD(P)-binding Rossmann-like Domain"/>
    <property type="match status" value="1"/>
</dbReference>
<accession>L0RAG0</accession>
<protein>
    <submittedName>
        <fullName evidence="1">Putative MaoC domain protein dehydratase</fullName>
    </submittedName>
</protein>
<dbReference type="RefSeq" id="WP_015335807.1">
    <property type="nucleotide sequence ID" value="NC_020055.1"/>
</dbReference>
<dbReference type="eggNOG" id="COG2030">
    <property type="taxonomic scope" value="Bacteria"/>
</dbReference>
<dbReference type="PATRIC" id="fig|1121451.3.peg.1184"/>
<name>L0RAG0_9BACT</name>
<dbReference type="InterPro" id="IPR036291">
    <property type="entry name" value="NAD(P)-bd_dom_sf"/>
</dbReference>
<dbReference type="eggNOG" id="COG1028">
    <property type="taxonomic scope" value="Bacteria"/>
</dbReference>
<dbReference type="InterPro" id="IPR029069">
    <property type="entry name" value="HotDog_dom_sf"/>
</dbReference>
<dbReference type="UniPathway" id="UPA00659"/>